<gene>
    <name evidence="1" type="ORF">E5329_20260</name>
</gene>
<protein>
    <submittedName>
        <fullName evidence="1">Uncharacterized protein</fullName>
    </submittedName>
</protein>
<reference evidence="1" key="1">
    <citation type="submission" date="2019-04" db="EMBL/GenBank/DDBJ databases">
        <title>Microbes associate with the intestines of laboratory mice.</title>
        <authorList>
            <person name="Navarre W."/>
            <person name="Wong E."/>
            <person name="Huang K."/>
            <person name="Tropini C."/>
            <person name="Ng K."/>
            <person name="Yu B."/>
        </authorList>
    </citation>
    <scope>NUCLEOTIDE SEQUENCE</scope>
    <source>
        <strain evidence="1">NM01_1-7b</strain>
    </source>
</reference>
<evidence type="ECO:0000313" key="2">
    <source>
        <dbReference type="Proteomes" id="UP000304953"/>
    </source>
</evidence>
<keyword evidence="2" id="KW-1185">Reference proteome</keyword>
<name>A0AC61RRJ5_9FIRM</name>
<accession>A0AC61RRJ5</accession>
<dbReference type="Proteomes" id="UP000304953">
    <property type="component" value="Unassembled WGS sequence"/>
</dbReference>
<proteinExistence type="predicted"/>
<comment type="caution">
    <text evidence="1">The sequence shown here is derived from an EMBL/GenBank/DDBJ whole genome shotgun (WGS) entry which is preliminary data.</text>
</comment>
<organism evidence="1 2">
    <name type="scientific">Petralouisia muris</name>
    <dbReference type="NCBI Taxonomy" id="3032872"/>
    <lineage>
        <taxon>Bacteria</taxon>
        <taxon>Bacillati</taxon>
        <taxon>Bacillota</taxon>
        <taxon>Clostridia</taxon>
        <taxon>Lachnospirales</taxon>
        <taxon>Lachnospiraceae</taxon>
        <taxon>Petralouisia</taxon>
    </lineage>
</organism>
<sequence>MRLNSYVLQCHAASAGGKTSLKKHSVFSAMYLKEIGRYFSSYLWVLNTGLGVVLLCVVSLALCVISPEMLGKYTGIEDVDSFLGQFAPLIIAAMLSISCPAASAISLEGKNLWILQSVPLSNKTFLKSKIALTLTIHSIGYMLSVAVFLIRFQFNAIQALTLLVVPVCYSIFTAVQGTYINCRFPKFDWDNEMVVVKQSISVILSGAIGMICIAVPELLHWFLDVSFIKALWGMAAILIVLSVILYFKVCSKKII</sequence>
<evidence type="ECO:0000313" key="1">
    <source>
        <dbReference type="EMBL" id="TGY91635.1"/>
    </source>
</evidence>
<dbReference type="EMBL" id="SRYA01000052">
    <property type="protein sequence ID" value="TGY91635.1"/>
    <property type="molecule type" value="Genomic_DNA"/>
</dbReference>